<dbReference type="InterPro" id="IPR009072">
    <property type="entry name" value="Histone-fold"/>
</dbReference>
<dbReference type="GO" id="GO:0046982">
    <property type="term" value="F:protein heterodimerization activity"/>
    <property type="evidence" value="ECO:0007669"/>
    <property type="project" value="InterPro"/>
</dbReference>
<keyword evidence="3" id="KW-1185">Reference proteome</keyword>
<evidence type="ECO:0000259" key="1">
    <source>
        <dbReference type="SMART" id="SM00829"/>
    </source>
</evidence>
<proteinExistence type="predicted"/>
<evidence type="ECO:0000313" key="3">
    <source>
        <dbReference type="Proteomes" id="UP000007797"/>
    </source>
</evidence>
<dbReference type="SUPFAM" id="SSF51735">
    <property type="entry name" value="NAD(P)-binding Rossmann-fold domains"/>
    <property type="match status" value="1"/>
</dbReference>
<dbReference type="InterPro" id="IPR011032">
    <property type="entry name" value="GroES-like_sf"/>
</dbReference>
<dbReference type="OrthoDB" id="15822at2759"/>
<dbReference type="OMA" id="EQDLLMQ"/>
<dbReference type="GeneID" id="14876760"/>
<dbReference type="EMBL" id="GL883006">
    <property type="protein sequence ID" value="EGG25164.1"/>
    <property type="molecule type" value="Genomic_DNA"/>
</dbReference>
<gene>
    <name evidence="2" type="ORF">DFA_03412</name>
</gene>
<dbReference type="InterPro" id="IPR020843">
    <property type="entry name" value="ER"/>
</dbReference>
<dbReference type="InterPro" id="IPR051397">
    <property type="entry name" value="Zn-ADH-like_protein"/>
</dbReference>
<dbReference type="PANTHER" id="PTHR43677:SF4">
    <property type="entry name" value="QUINONE OXIDOREDUCTASE-LIKE PROTEIN 2"/>
    <property type="match status" value="1"/>
</dbReference>
<dbReference type="InterPro" id="IPR013154">
    <property type="entry name" value="ADH-like_N"/>
</dbReference>
<dbReference type="KEGG" id="dfa:DFA_03412"/>
<dbReference type="Pfam" id="PF08240">
    <property type="entry name" value="ADH_N"/>
    <property type="match status" value="1"/>
</dbReference>
<dbReference type="PANTHER" id="PTHR43677">
    <property type="entry name" value="SHORT-CHAIN DEHYDROGENASE/REDUCTASE"/>
    <property type="match status" value="1"/>
</dbReference>
<reference evidence="3" key="1">
    <citation type="journal article" date="2011" name="Genome Res.">
        <title>Phylogeny-wide analysis of social amoeba genomes highlights ancient origins for complex intercellular communication.</title>
        <authorList>
            <person name="Heidel A.J."/>
            <person name="Lawal H.M."/>
            <person name="Felder M."/>
            <person name="Schilde C."/>
            <person name="Helps N.R."/>
            <person name="Tunggal B."/>
            <person name="Rivero F."/>
            <person name="John U."/>
            <person name="Schleicher M."/>
            <person name="Eichinger L."/>
            <person name="Platzer M."/>
            <person name="Noegel A.A."/>
            <person name="Schaap P."/>
            <person name="Gloeckner G."/>
        </authorList>
    </citation>
    <scope>NUCLEOTIDE SEQUENCE [LARGE SCALE GENOMIC DNA]</scope>
    <source>
        <strain evidence="3">SH3</strain>
    </source>
</reference>
<name>F4PHI0_CACFS</name>
<dbReference type="STRING" id="1054147.F4PHI0"/>
<dbReference type="InterPro" id="IPR036291">
    <property type="entry name" value="NAD(P)-bd_dom_sf"/>
</dbReference>
<dbReference type="Proteomes" id="UP000007797">
    <property type="component" value="Unassembled WGS sequence"/>
</dbReference>
<accession>F4PHI0</accession>
<dbReference type="SUPFAM" id="SSF50129">
    <property type="entry name" value="GroES-like"/>
    <property type="match status" value="1"/>
</dbReference>
<dbReference type="InterPro" id="IPR013149">
    <property type="entry name" value="ADH-like_C"/>
</dbReference>
<dbReference type="RefSeq" id="XP_004363015.1">
    <property type="nucleotide sequence ID" value="XM_004362958.1"/>
</dbReference>
<dbReference type="CDD" id="cd08268">
    <property type="entry name" value="MDR2"/>
    <property type="match status" value="1"/>
</dbReference>
<dbReference type="SUPFAM" id="SSF47113">
    <property type="entry name" value="Histone-fold"/>
    <property type="match status" value="1"/>
</dbReference>
<dbReference type="Gene3D" id="1.10.20.10">
    <property type="entry name" value="Histone, subunit A"/>
    <property type="match status" value="1"/>
</dbReference>
<evidence type="ECO:0000313" key="2">
    <source>
        <dbReference type="EMBL" id="EGG25164.1"/>
    </source>
</evidence>
<dbReference type="GO" id="GO:0005739">
    <property type="term" value="C:mitochondrion"/>
    <property type="evidence" value="ECO:0007669"/>
    <property type="project" value="TreeGrafter"/>
</dbReference>
<organism evidence="2 3">
    <name type="scientific">Cavenderia fasciculata</name>
    <name type="common">Slime mold</name>
    <name type="synonym">Dictyostelium fasciculatum</name>
    <dbReference type="NCBI Taxonomy" id="261658"/>
    <lineage>
        <taxon>Eukaryota</taxon>
        <taxon>Amoebozoa</taxon>
        <taxon>Evosea</taxon>
        <taxon>Eumycetozoa</taxon>
        <taxon>Dictyostelia</taxon>
        <taxon>Acytosteliales</taxon>
        <taxon>Cavenderiaceae</taxon>
        <taxon>Cavenderia</taxon>
    </lineage>
</organism>
<protein>
    <recommendedName>
        <fullName evidence="1">Enoyl reductase (ER) domain-containing protein</fullName>
    </recommendedName>
</protein>
<dbReference type="SMART" id="SM00829">
    <property type="entry name" value="PKS_ER"/>
    <property type="match status" value="1"/>
</dbReference>
<dbReference type="Pfam" id="PF00107">
    <property type="entry name" value="ADH_zinc_N"/>
    <property type="match status" value="1"/>
</dbReference>
<dbReference type="GO" id="GO:0016491">
    <property type="term" value="F:oxidoreductase activity"/>
    <property type="evidence" value="ECO:0007669"/>
    <property type="project" value="InterPro"/>
</dbReference>
<feature type="domain" description="Enoyl reductase (ER)" evidence="1">
    <location>
        <begin position="14"/>
        <end position="321"/>
    </location>
</feature>
<dbReference type="Gene3D" id="3.90.180.10">
    <property type="entry name" value="Medium-chain alcohol dehydrogenases, catalytic domain"/>
    <property type="match status" value="1"/>
</dbReference>
<dbReference type="Gene3D" id="3.40.50.720">
    <property type="entry name" value="NAD(P)-binding Rossmann-like Domain"/>
    <property type="match status" value="1"/>
</dbReference>
<sequence>MSIIGKSVEFNQCGDWKQLKVVSRPVREPIENEVRVKMDCVALNRAEELYLHGKFVETPIFPHAGIGYEGAGIVEKIGKGCSKFKVGDRVSVMMNVKMAKNSTQHEYAIFPEKVLVKHPDNVSQVEASTMWMAYQTAYYALVEVAKIKKDDYVVVTAASSSAGMGMIQVAKAFGAKVMVTSRTTKKKQAIMEYGADHFIATNDQDIEEEIMKWTNNKGANIIIDPVGGPYVEKLANATAYLGTLILYGLLSPDVTPFPIIQCWSKYADDPILQEKAAKWINEKFAKKEFKSIVGKVFKGIDSVPDAYKYLDGHDLIGKVVIEFTNNFTYTEHANRRTVTAMDVVCALKKQGRTLYGFNG</sequence>
<dbReference type="AlphaFoldDB" id="F4PHI0"/>